<sequence length="266" mass="30384">MVKRIVLLLLVLTLIIPAGSSLAELKLRDTTPAQKMLKTYMENVNNFLLENGEMPINKIFDQTNSVVEMGITLSEDAYMPEGVTVTVHLYYDQLWYMLVRVNNENLARFPQIAGAFVRALNPKTMSQAESMKTATARVQKVYQDKDTPFEDYRYDKYEDRETSILNGERPQTYYAYYPKQYKEEPRVDWIELMVVFPITQFWDAENGVITDSGAVDTQKYLDENGQAIPDSSFADDESGNYAHIELYATPTPEPDSAAGTDGWYGQ</sequence>
<evidence type="ECO:0000313" key="1">
    <source>
        <dbReference type="EMBL" id="QUC67724.1"/>
    </source>
</evidence>
<accession>A0AC61N292</accession>
<dbReference type="Proteomes" id="UP000682782">
    <property type="component" value="Chromosome"/>
</dbReference>
<reference evidence="1" key="1">
    <citation type="submission" date="2021-01" db="EMBL/GenBank/DDBJ databases">
        <title>Complete genome sequence of Clostridiales bacterium R-7.</title>
        <authorList>
            <person name="Mahoney-Kurpe S.C."/>
            <person name="Palevich N."/>
            <person name="Koike S."/>
            <person name="Moon C.D."/>
            <person name="Attwood G.T."/>
        </authorList>
    </citation>
    <scope>NUCLEOTIDE SEQUENCE</scope>
    <source>
        <strain evidence="1">R-7</strain>
    </source>
</reference>
<dbReference type="EMBL" id="CP068393">
    <property type="protein sequence ID" value="QUC67724.1"/>
    <property type="molecule type" value="Genomic_DNA"/>
</dbReference>
<organism evidence="1 2">
    <name type="scientific">Aristaeella hokkaidonensis</name>
    <dbReference type="NCBI Taxonomy" id="3046382"/>
    <lineage>
        <taxon>Bacteria</taxon>
        <taxon>Bacillati</taxon>
        <taxon>Bacillota</taxon>
        <taxon>Clostridia</taxon>
        <taxon>Eubacteriales</taxon>
        <taxon>Aristaeellaceae</taxon>
        <taxon>Aristaeella</taxon>
    </lineage>
</organism>
<protein>
    <submittedName>
        <fullName evidence="1">Uncharacterized protein</fullName>
    </submittedName>
</protein>
<keyword evidence="2" id="KW-1185">Reference proteome</keyword>
<gene>
    <name evidence="1" type="ORF">JYE49_03190</name>
</gene>
<proteinExistence type="predicted"/>
<evidence type="ECO:0000313" key="2">
    <source>
        <dbReference type="Proteomes" id="UP000682782"/>
    </source>
</evidence>
<name>A0AC61N292_9FIRM</name>